<reference evidence="2 3" key="1">
    <citation type="submission" date="2024-02" db="EMBL/GenBank/DDBJ databases">
        <authorList>
            <person name="Chen Y."/>
            <person name="Shah S."/>
            <person name="Dougan E. K."/>
            <person name="Thang M."/>
            <person name="Chan C."/>
        </authorList>
    </citation>
    <scope>NUCLEOTIDE SEQUENCE [LARGE SCALE GENOMIC DNA]</scope>
</reference>
<feature type="compositionally biased region" description="Basic and acidic residues" evidence="1">
    <location>
        <begin position="122"/>
        <end position="131"/>
    </location>
</feature>
<feature type="compositionally biased region" description="Low complexity" evidence="1">
    <location>
        <begin position="105"/>
        <end position="117"/>
    </location>
</feature>
<feature type="compositionally biased region" description="Polar residues" evidence="1">
    <location>
        <begin position="85"/>
        <end position="97"/>
    </location>
</feature>
<dbReference type="Proteomes" id="UP001642464">
    <property type="component" value="Unassembled WGS sequence"/>
</dbReference>
<sequence length="131" mass="14493">MTQPNVFSGSLNGPAVDEDVIMRLSDWLSCEVIGSFLRQFPQKHRVEAARCACRIGVLCLWGWTTSQKQWSLEDLLEVTASINPIHSNGGMRTSTPREVNRRSEVVAQPWAAAQAPEPRGVSPKEARPPPV</sequence>
<accession>A0ABP0LBD3</accession>
<evidence type="ECO:0000256" key="1">
    <source>
        <dbReference type="SAM" id="MobiDB-lite"/>
    </source>
</evidence>
<feature type="region of interest" description="Disordered" evidence="1">
    <location>
        <begin position="85"/>
        <end position="131"/>
    </location>
</feature>
<evidence type="ECO:0000313" key="2">
    <source>
        <dbReference type="EMBL" id="CAK9036465.1"/>
    </source>
</evidence>
<dbReference type="EMBL" id="CAXAMM010015502">
    <property type="protein sequence ID" value="CAK9036465.1"/>
    <property type="molecule type" value="Genomic_DNA"/>
</dbReference>
<organism evidence="2 3">
    <name type="scientific">Durusdinium trenchii</name>
    <dbReference type="NCBI Taxonomy" id="1381693"/>
    <lineage>
        <taxon>Eukaryota</taxon>
        <taxon>Sar</taxon>
        <taxon>Alveolata</taxon>
        <taxon>Dinophyceae</taxon>
        <taxon>Suessiales</taxon>
        <taxon>Symbiodiniaceae</taxon>
        <taxon>Durusdinium</taxon>
    </lineage>
</organism>
<feature type="non-terminal residue" evidence="2">
    <location>
        <position position="131"/>
    </location>
</feature>
<keyword evidence="3" id="KW-1185">Reference proteome</keyword>
<proteinExistence type="predicted"/>
<protein>
    <submittedName>
        <fullName evidence="2">Uncharacterized protein</fullName>
    </submittedName>
</protein>
<evidence type="ECO:0000313" key="3">
    <source>
        <dbReference type="Proteomes" id="UP001642464"/>
    </source>
</evidence>
<name>A0ABP0LBD3_9DINO</name>
<gene>
    <name evidence="2" type="ORF">SCF082_LOCUS21746</name>
</gene>
<comment type="caution">
    <text evidence="2">The sequence shown here is derived from an EMBL/GenBank/DDBJ whole genome shotgun (WGS) entry which is preliminary data.</text>
</comment>